<dbReference type="InterPro" id="IPR037066">
    <property type="entry name" value="Plug_dom_sf"/>
</dbReference>
<feature type="domain" description="TonB-dependent receptor plug" evidence="14">
    <location>
        <begin position="115"/>
        <end position="218"/>
    </location>
</feature>
<name>A0A4U1CSY8_9SPHI</name>
<evidence type="ECO:0000256" key="4">
    <source>
        <dbReference type="ARBA" id="ARBA00022692"/>
    </source>
</evidence>
<dbReference type="PROSITE" id="PS52016">
    <property type="entry name" value="TONB_DEPENDENT_REC_3"/>
    <property type="match status" value="1"/>
</dbReference>
<evidence type="ECO:0000256" key="8">
    <source>
        <dbReference type="ARBA" id="ARBA00023170"/>
    </source>
</evidence>
<dbReference type="GO" id="GO:0044718">
    <property type="term" value="P:siderophore transmembrane transport"/>
    <property type="evidence" value="ECO:0007669"/>
    <property type="project" value="TreeGrafter"/>
</dbReference>
<accession>A0A4U1CSY8</accession>
<dbReference type="RefSeq" id="WP_136840717.1">
    <property type="nucleotide sequence ID" value="NZ_SWBR01000002.1"/>
</dbReference>
<evidence type="ECO:0000256" key="12">
    <source>
        <dbReference type="SAM" id="SignalP"/>
    </source>
</evidence>
<dbReference type="InterPro" id="IPR039426">
    <property type="entry name" value="TonB-dep_rcpt-like"/>
</dbReference>
<dbReference type="NCBIfam" id="TIGR04057">
    <property type="entry name" value="SusC_RagA_signa"/>
    <property type="match status" value="1"/>
</dbReference>
<comment type="similarity">
    <text evidence="10 11">Belongs to the TonB-dependent receptor family.</text>
</comment>
<gene>
    <name evidence="15" type="ORF">FA048_10845</name>
</gene>
<keyword evidence="9 10" id="KW-0998">Cell outer membrane</keyword>
<dbReference type="Gene3D" id="2.170.130.10">
    <property type="entry name" value="TonB-dependent receptor, plug domain"/>
    <property type="match status" value="1"/>
</dbReference>
<dbReference type="InterPro" id="IPR036942">
    <property type="entry name" value="Beta-barrel_TonB_sf"/>
</dbReference>
<sequence length="1056" mass="117332">MKKYILLMLMCIGIISTKAQTLKGKVIEAGTSKPLQNINIKIDKLNISAITNEQGDFTFALKKGEALLEITGIGYLSQIKIISSPYNGLLTIELVPAINQLEEVIVNTGYQKIAKERATGSFSHISNETFNQQISTDVMSRLEGVAPALSVDRRTLSGSIMVRGLSTLTGDRSPLIILDEFPYAGDITNINPNDVETVTILKDAAAASIWGAKAGNGVIVITTKKGSYNKKIQINVNASTSIIEKPNLNEYNNVSAAEYVDLEKFLFSKGYYTSQENSTAKIPLSPAVELMISARDGKITQEQLQVQLAFLKTQDIKNNYSNSFFKQAFNNQYNVSLKGGGSNMSWYVFTGYDQNKSALGADYSRLNLKLDNTIKLTNKLEIGISLLLGKISSKSGRTSFSSITTNNGSLPPYTQFVDDLGNPLAVMKTYRSSFVSTLGGGNLLDWNYYPLTDGINMPSTSAKLDILSNLRLSYTLLKGLKLSLNYQYEKENTNSNLVYGLDSYYTRNLINQFTQIAGTVTRPVPLGSIRNDNLNVLTVNNIRGQLNYDHQWKDINLSVLGGGELREARTTGNGSTTYGIDENTLRNVSVDNVNPYKSIVTGSNIYIPYNNNYDGLVNKYLSTFINGAINYKGKYTLSGSARRDASNLFGVATNDLWNPLWSIGASWLISEEDFLKTKFLPYARLRLTYGSSGNSDSKNAAFTTISYTGTNAYTRTQYAGFSNYTNPNLKWETVNTFNLGADLRWFNNRLSASFDYYVKKSLDLIGGDPIDYTGGVGFKINRNAAEISARGFDMEINSINTNGALKWTTSLFMNLYKDRVDKYYLTSAAASTFVNGNNTINGNIGLPVYAIYAYKWAGLNPQNGNPRGYVNGEISEDYTTITGAKATIADLTYFGTAFPKLTGAIGNSLKWNGFNLDFRITYKFGYYFRREGIDYTSLYSARKGNEEYSHRWQQPGDEQNTSVPSAIYPSVSNRDNFYNFSEATILKGDHIRLQNIGLGYVFSKQAIKQLSFQNITLRIVANNLGILWRSNTYRLDPDYPMAEPTKTFSFNLQFNL</sequence>
<evidence type="ECO:0000256" key="3">
    <source>
        <dbReference type="ARBA" id="ARBA00022452"/>
    </source>
</evidence>
<dbReference type="Pfam" id="PF00593">
    <property type="entry name" value="TonB_dep_Rec_b-barrel"/>
    <property type="match status" value="1"/>
</dbReference>
<dbReference type="Gene3D" id="2.60.40.1120">
    <property type="entry name" value="Carboxypeptidase-like, regulatory domain"/>
    <property type="match status" value="1"/>
</dbReference>
<dbReference type="PANTHER" id="PTHR30069">
    <property type="entry name" value="TONB-DEPENDENT OUTER MEMBRANE RECEPTOR"/>
    <property type="match status" value="1"/>
</dbReference>
<dbReference type="InterPro" id="IPR023996">
    <property type="entry name" value="TonB-dep_OMP_SusC/RagA"/>
</dbReference>
<protein>
    <submittedName>
        <fullName evidence="15">SusC/RagA family TonB-linked outer membrane protein</fullName>
    </submittedName>
</protein>
<evidence type="ECO:0000259" key="14">
    <source>
        <dbReference type="Pfam" id="PF07715"/>
    </source>
</evidence>
<evidence type="ECO:0000259" key="13">
    <source>
        <dbReference type="Pfam" id="PF00593"/>
    </source>
</evidence>
<keyword evidence="4 10" id="KW-0812">Transmembrane</keyword>
<dbReference type="Pfam" id="PF13715">
    <property type="entry name" value="CarbopepD_reg_2"/>
    <property type="match status" value="1"/>
</dbReference>
<dbReference type="InterPro" id="IPR000531">
    <property type="entry name" value="Beta-barrel_TonB"/>
</dbReference>
<keyword evidence="7 10" id="KW-0472">Membrane</keyword>
<keyword evidence="3 10" id="KW-1134">Transmembrane beta strand</keyword>
<comment type="caution">
    <text evidence="15">The sequence shown here is derived from an EMBL/GenBank/DDBJ whole genome shotgun (WGS) entry which is preliminary data.</text>
</comment>
<feature type="chain" id="PRO_5020202136" evidence="12">
    <location>
        <begin position="20"/>
        <end position="1056"/>
    </location>
</feature>
<evidence type="ECO:0000313" key="16">
    <source>
        <dbReference type="Proteomes" id="UP000309488"/>
    </source>
</evidence>
<keyword evidence="6 11" id="KW-0798">TonB box</keyword>
<dbReference type="SUPFAM" id="SSF56935">
    <property type="entry name" value="Porins"/>
    <property type="match status" value="1"/>
</dbReference>
<dbReference type="GO" id="GO:0009279">
    <property type="term" value="C:cell outer membrane"/>
    <property type="evidence" value="ECO:0007669"/>
    <property type="project" value="UniProtKB-SubCell"/>
</dbReference>
<keyword evidence="8" id="KW-0675">Receptor</keyword>
<reference evidence="15 16" key="1">
    <citation type="submission" date="2019-04" db="EMBL/GenBank/DDBJ databases">
        <title>Pedobacter sp. RP-3-22 sp. nov., isolated from Arctic soil.</title>
        <authorList>
            <person name="Dahal R.H."/>
            <person name="Kim D.-U."/>
        </authorList>
    </citation>
    <scope>NUCLEOTIDE SEQUENCE [LARGE SCALE GENOMIC DNA]</scope>
    <source>
        <strain evidence="15 16">RP-3-22</strain>
    </source>
</reference>
<evidence type="ECO:0000313" key="15">
    <source>
        <dbReference type="EMBL" id="TKC10666.1"/>
    </source>
</evidence>
<organism evidence="15 16">
    <name type="scientific">Pedobacter polaris</name>
    <dbReference type="NCBI Taxonomy" id="2571273"/>
    <lineage>
        <taxon>Bacteria</taxon>
        <taxon>Pseudomonadati</taxon>
        <taxon>Bacteroidota</taxon>
        <taxon>Sphingobacteriia</taxon>
        <taxon>Sphingobacteriales</taxon>
        <taxon>Sphingobacteriaceae</taxon>
        <taxon>Pedobacter</taxon>
    </lineage>
</organism>
<feature type="domain" description="TonB-dependent receptor-like beta-barrel" evidence="13">
    <location>
        <begin position="441"/>
        <end position="925"/>
    </location>
</feature>
<dbReference type="Gene3D" id="2.40.170.20">
    <property type="entry name" value="TonB-dependent receptor, beta-barrel domain"/>
    <property type="match status" value="1"/>
</dbReference>
<dbReference type="PANTHER" id="PTHR30069:SF29">
    <property type="entry name" value="HEMOGLOBIN AND HEMOGLOBIN-HAPTOGLOBIN-BINDING PROTEIN 1-RELATED"/>
    <property type="match status" value="1"/>
</dbReference>
<dbReference type="AlphaFoldDB" id="A0A4U1CSY8"/>
<dbReference type="EMBL" id="SWBR01000002">
    <property type="protein sequence ID" value="TKC10666.1"/>
    <property type="molecule type" value="Genomic_DNA"/>
</dbReference>
<dbReference type="InterPro" id="IPR023997">
    <property type="entry name" value="TonB-dep_OMP_SusC/RagA_CS"/>
</dbReference>
<keyword evidence="2 10" id="KW-0813">Transport</keyword>
<feature type="signal peptide" evidence="12">
    <location>
        <begin position="1"/>
        <end position="19"/>
    </location>
</feature>
<dbReference type="InterPro" id="IPR012910">
    <property type="entry name" value="Plug_dom"/>
</dbReference>
<evidence type="ECO:0000256" key="5">
    <source>
        <dbReference type="ARBA" id="ARBA00022729"/>
    </source>
</evidence>
<dbReference type="Proteomes" id="UP000309488">
    <property type="component" value="Unassembled WGS sequence"/>
</dbReference>
<evidence type="ECO:0000256" key="2">
    <source>
        <dbReference type="ARBA" id="ARBA00022448"/>
    </source>
</evidence>
<evidence type="ECO:0000256" key="1">
    <source>
        <dbReference type="ARBA" id="ARBA00004571"/>
    </source>
</evidence>
<dbReference type="OrthoDB" id="9768177at2"/>
<evidence type="ECO:0000256" key="6">
    <source>
        <dbReference type="ARBA" id="ARBA00023077"/>
    </source>
</evidence>
<dbReference type="SUPFAM" id="SSF49464">
    <property type="entry name" value="Carboxypeptidase regulatory domain-like"/>
    <property type="match status" value="1"/>
</dbReference>
<dbReference type="NCBIfam" id="TIGR04056">
    <property type="entry name" value="OMP_RagA_SusC"/>
    <property type="match status" value="1"/>
</dbReference>
<dbReference type="Pfam" id="PF07715">
    <property type="entry name" value="Plug"/>
    <property type="match status" value="1"/>
</dbReference>
<keyword evidence="5 12" id="KW-0732">Signal</keyword>
<keyword evidence="16" id="KW-1185">Reference proteome</keyword>
<comment type="subcellular location">
    <subcellularLocation>
        <location evidence="1 10">Cell outer membrane</location>
        <topology evidence="1 10">Multi-pass membrane protein</topology>
    </subcellularLocation>
</comment>
<evidence type="ECO:0000256" key="11">
    <source>
        <dbReference type="RuleBase" id="RU003357"/>
    </source>
</evidence>
<dbReference type="InterPro" id="IPR008969">
    <property type="entry name" value="CarboxyPept-like_regulatory"/>
</dbReference>
<evidence type="ECO:0000256" key="7">
    <source>
        <dbReference type="ARBA" id="ARBA00023136"/>
    </source>
</evidence>
<evidence type="ECO:0000256" key="10">
    <source>
        <dbReference type="PROSITE-ProRule" id="PRU01360"/>
    </source>
</evidence>
<dbReference type="GO" id="GO:0015344">
    <property type="term" value="F:siderophore uptake transmembrane transporter activity"/>
    <property type="evidence" value="ECO:0007669"/>
    <property type="project" value="TreeGrafter"/>
</dbReference>
<proteinExistence type="inferred from homology"/>
<evidence type="ECO:0000256" key="9">
    <source>
        <dbReference type="ARBA" id="ARBA00023237"/>
    </source>
</evidence>